<comment type="similarity">
    <text evidence="1">Belongs to the UPF0337 (CsbD) family.</text>
</comment>
<dbReference type="Pfam" id="PF05532">
    <property type="entry name" value="CsbD"/>
    <property type="match status" value="1"/>
</dbReference>
<dbReference type="Gene3D" id="1.10.1470.10">
    <property type="entry name" value="YjbJ"/>
    <property type="match status" value="1"/>
</dbReference>
<feature type="region of interest" description="Disordered" evidence="2">
    <location>
        <begin position="35"/>
        <end position="90"/>
    </location>
</feature>
<dbReference type="AlphaFoldDB" id="A0A455U4N7"/>
<dbReference type="EMBL" id="AP019514">
    <property type="protein sequence ID" value="BBI60183.1"/>
    <property type="molecule type" value="Genomic_DNA"/>
</dbReference>
<sequence>MSTCDCSATGTFTHGIFPTNGLEVFVMATGTEDKAKGAGNKAAGKAKEAAGKATDNHKTEAKGKAQQAKGEVQKAKAMPRTAKRKSVNAQQNIDTNRGFGPCWRLMALNCCLPKRVLHIPTSGRGHY</sequence>
<evidence type="ECO:0000256" key="1">
    <source>
        <dbReference type="ARBA" id="ARBA00009129"/>
    </source>
</evidence>
<dbReference type="SUPFAM" id="SSF69047">
    <property type="entry name" value="Hypothetical protein YjbJ"/>
    <property type="match status" value="1"/>
</dbReference>
<gene>
    <name evidence="4" type="ORF">HSBAA_14890</name>
</gene>
<organism evidence="4 5">
    <name type="scientific">Vreelandella sulfidaeris</name>
    <dbReference type="NCBI Taxonomy" id="115553"/>
    <lineage>
        <taxon>Bacteria</taxon>
        <taxon>Pseudomonadati</taxon>
        <taxon>Pseudomonadota</taxon>
        <taxon>Gammaproteobacteria</taxon>
        <taxon>Oceanospirillales</taxon>
        <taxon>Halomonadaceae</taxon>
        <taxon>Vreelandella</taxon>
    </lineage>
</organism>
<dbReference type="InterPro" id="IPR008462">
    <property type="entry name" value="CsbD"/>
</dbReference>
<feature type="domain" description="CsbD-like" evidence="3">
    <location>
        <begin position="33"/>
        <end position="77"/>
    </location>
</feature>
<evidence type="ECO:0000313" key="5">
    <source>
        <dbReference type="Proteomes" id="UP000320231"/>
    </source>
</evidence>
<evidence type="ECO:0000313" key="4">
    <source>
        <dbReference type="EMBL" id="BBI60183.1"/>
    </source>
</evidence>
<dbReference type="InterPro" id="IPR036629">
    <property type="entry name" value="YjbJ_sf"/>
</dbReference>
<dbReference type="Proteomes" id="UP000320231">
    <property type="component" value="Chromosome"/>
</dbReference>
<protein>
    <recommendedName>
        <fullName evidence="3">CsbD-like domain-containing protein</fullName>
    </recommendedName>
</protein>
<evidence type="ECO:0000259" key="3">
    <source>
        <dbReference type="Pfam" id="PF05532"/>
    </source>
</evidence>
<proteinExistence type="inferred from homology"/>
<dbReference type="KEGG" id="hsr:HSBAA_14890"/>
<accession>A0A455U4N7</accession>
<feature type="compositionally biased region" description="Basic and acidic residues" evidence="2">
    <location>
        <begin position="45"/>
        <end position="63"/>
    </location>
</feature>
<evidence type="ECO:0000256" key="2">
    <source>
        <dbReference type="SAM" id="MobiDB-lite"/>
    </source>
</evidence>
<reference evidence="4 5" key="1">
    <citation type="journal article" date="2019" name="Microbiol. Resour. Announc.">
        <title>Complete Genome Sequence of Halomonas sulfidaeris Strain Esulfide1 Isolated from a Metal Sulfide Rock at a Depth of 2,200 Meters, Obtained Using Nanopore Sequencing.</title>
        <authorList>
            <person name="Saito M."/>
            <person name="Nishigata A."/>
            <person name="Galipon J."/>
            <person name="Arakawa K."/>
        </authorList>
    </citation>
    <scope>NUCLEOTIDE SEQUENCE [LARGE SCALE GENOMIC DNA]</scope>
    <source>
        <strain evidence="4 5">ATCC BAA-803</strain>
    </source>
</reference>
<name>A0A455U4N7_9GAMM</name>